<name>A0A2T2N926_CORCC</name>
<sequence length="384" mass="43128">MEGLQYYEDMLDFVTSSPYSQVTNNLKFTAVESFEDPEMVPAALQQFEKVVRSDDAQKPLNSAANEQEGSHDESYKFASVLLEQLKARPGFSCDSLIALVLYLLTDNHPAAPKLNQLLIIAVGLDDPGSVEPINRSHGTDMDSPTPGGVLEPYESSISERPPQGSKSKHALGLVTTLPDAPWNFDDIHQWASTKFPRYYKNLPDGRTQRYLAADKTRKLSTWQKAVTPWPENKCNMLMYLGVYAPGDGKPNHGSPVYALAYESKKNPDKAADGQKAINNIQVLLKDNATHEYIKMTFTKDMPCIEFCPELEMLKVFFEPPQRDQAHLRAVLLYLFLQKGLIEKIGFWGSFPPTLQRACLVPSLPSEKRRKERHSKEITDDSTTG</sequence>
<accession>A0A2T2N926</accession>
<evidence type="ECO:0000313" key="3">
    <source>
        <dbReference type="Proteomes" id="UP000240883"/>
    </source>
</evidence>
<dbReference type="Proteomes" id="UP000240883">
    <property type="component" value="Unassembled WGS sequence"/>
</dbReference>
<dbReference type="AlphaFoldDB" id="A0A2T2N926"/>
<gene>
    <name evidence="2" type="ORF">BS50DRAFT_592209</name>
</gene>
<feature type="region of interest" description="Disordered" evidence="1">
    <location>
        <begin position="365"/>
        <end position="384"/>
    </location>
</feature>
<organism evidence="2 3">
    <name type="scientific">Corynespora cassiicola Philippines</name>
    <dbReference type="NCBI Taxonomy" id="1448308"/>
    <lineage>
        <taxon>Eukaryota</taxon>
        <taxon>Fungi</taxon>
        <taxon>Dikarya</taxon>
        <taxon>Ascomycota</taxon>
        <taxon>Pezizomycotina</taxon>
        <taxon>Dothideomycetes</taxon>
        <taxon>Pleosporomycetidae</taxon>
        <taxon>Pleosporales</taxon>
        <taxon>Corynesporascaceae</taxon>
        <taxon>Corynespora</taxon>
    </lineage>
</organism>
<feature type="compositionally biased region" description="Basic and acidic residues" evidence="1">
    <location>
        <begin position="365"/>
        <end position="378"/>
    </location>
</feature>
<proteinExistence type="predicted"/>
<evidence type="ECO:0000256" key="1">
    <source>
        <dbReference type="SAM" id="MobiDB-lite"/>
    </source>
</evidence>
<evidence type="ECO:0000313" key="2">
    <source>
        <dbReference type="EMBL" id="PSN61962.1"/>
    </source>
</evidence>
<keyword evidence="3" id="KW-1185">Reference proteome</keyword>
<dbReference type="EMBL" id="KZ678142">
    <property type="protein sequence ID" value="PSN61962.1"/>
    <property type="molecule type" value="Genomic_DNA"/>
</dbReference>
<reference evidence="2 3" key="1">
    <citation type="journal article" date="2018" name="Front. Microbiol.">
        <title>Genome-Wide Analysis of Corynespora cassiicola Leaf Fall Disease Putative Effectors.</title>
        <authorList>
            <person name="Lopez D."/>
            <person name="Ribeiro S."/>
            <person name="Label P."/>
            <person name="Fumanal B."/>
            <person name="Venisse J.S."/>
            <person name="Kohler A."/>
            <person name="de Oliveira R.R."/>
            <person name="Labutti K."/>
            <person name="Lipzen A."/>
            <person name="Lail K."/>
            <person name="Bauer D."/>
            <person name="Ohm R.A."/>
            <person name="Barry K.W."/>
            <person name="Spatafora J."/>
            <person name="Grigoriev I.V."/>
            <person name="Martin F.M."/>
            <person name="Pujade-Renaud V."/>
        </authorList>
    </citation>
    <scope>NUCLEOTIDE SEQUENCE [LARGE SCALE GENOMIC DNA]</scope>
    <source>
        <strain evidence="2 3">Philippines</strain>
    </source>
</reference>
<protein>
    <submittedName>
        <fullName evidence="2">Uncharacterized protein</fullName>
    </submittedName>
</protein>